<evidence type="ECO:0000256" key="1">
    <source>
        <dbReference type="SAM" id="MobiDB-lite"/>
    </source>
</evidence>
<reference evidence="2" key="1">
    <citation type="submission" date="2020-05" db="EMBL/GenBank/DDBJ databases">
        <title>WGS assembly of Panicum virgatum.</title>
        <authorList>
            <person name="Lovell J.T."/>
            <person name="Jenkins J."/>
            <person name="Shu S."/>
            <person name="Juenger T.E."/>
            <person name="Schmutz J."/>
        </authorList>
    </citation>
    <scope>NUCLEOTIDE SEQUENCE</scope>
    <source>
        <strain evidence="2">AP13</strain>
    </source>
</reference>
<dbReference type="AlphaFoldDB" id="A0A8T0UE22"/>
<evidence type="ECO:0000313" key="3">
    <source>
        <dbReference type="Proteomes" id="UP000823388"/>
    </source>
</evidence>
<protein>
    <recommendedName>
        <fullName evidence="4">No apical meristem-associated C-terminal domain-containing protein</fullName>
    </recommendedName>
</protein>
<feature type="region of interest" description="Disordered" evidence="1">
    <location>
        <begin position="202"/>
        <end position="230"/>
    </location>
</feature>
<feature type="compositionally biased region" description="Basic and acidic residues" evidence="1">
    <location>
        <begin position="214"/>
        <end position="230"/>
    </location>
</feature>
<dbReference type="EMBL" id="CM029042">
    <property type="protein sequence ID" value="KAG2619306.1"/>
    <property type="molecule type" value="Genomic_DNA"/>
</dbReference>
<feature type="region of interest" description="Disordered" evidence="1">
    <location>
        <begin position="32"/>
        <end position="70"/>
    </location>
</feature>
<proteinExistence type="predicted"/>
<comment type="caution">
    <text evidence="2">The sequence shown here is derived from an EMBL/GenBank/DDBJ whole genome shotgun (WGS) entry which is preliminary data.</text>
</comment>
<keyword evidence="3" id="KW-1185">Reference proteome</keyword>
<sequence length="276" mass="31999">MEEANFWTNLVTSAGAESTCLDDLSIPMTNELQQTNEMSSEVQEVDSLTPSQAAPPSRPTRPNQKRAKNFDQDEDLAVCNAWLMVSKDPIHGANQQRSTFWGKVRAHFDKHKKTSIVRSESSIMHRWLTIQTQVNKFSSYYEQIVGRNQSGVTIQDMMSEAYEMYKNLDDENKSFTLTHCWTRLKDEDKWKARRQELLELQRSGEVTEPEAPNSEERKRPIGNKKAKEALRRGAEAKLLKEEKDIMLLDKSTLDPMQLRYIELKQKKIIDRMSNEN</sequence>
<evidence type="ECO:0008006" key="4">
    <source>
        <dbReference type="Google" id="ProtNLM"/>
    </source>
</evidence>
<dbReference type="PANTHER" id="PTHR45125:SF51">
    <property type="entry name" value="F21J9.4-RELATED"/>
    <property type="match status" value="1"/>
</dbReference>
<name>A0A8T0UE22_PANVG</name>
<gene>
    <name evidence="2" type="ORF">PVAP13_3NG140925</name>
</gene>
<evidence type="ECO:0000313" key="2">
    <source>
        <dbReference type="EMBL" id="KAG2619306.1"/>
    </source>
</evidence>
<organism evidence="2 3">
    <name type="scientific">Panicum virgatum</name>
    <name type="common">Blackwell switchgrass</name>
    <dbReference type="NCBI Taxonomy" id="38727"/>
    <lineage>
        <taxon>Eukaryota</taxon>
        <taxon>Viridiplantae</taxon>
        <taxon>Streptophyta</taxon>
        <taxon>Embryophyta</taxon>
        <taxon>Tracheophyta</taxon>
        <taxon>Spermatophyta</taxon>
        <taxon>Magnoliopsida</taxon>
        <taxon>Liliopsida</taxon>
        <taxon>Poales</taxon>
        <taxon>Poaceae</taxon>
        <taxon>PACMAD clade</taxon>
        <taxon>Panicoideae</taxon>
        <taxon>Panicodae</taxon>
        <taxon>Paniceae</taxon>
        <taxon>Panicinae</taxon>
        <taxon>Panicum</taxon>
        <taxon>Panicum sect. Hiantes</taxon>
    </lineage>
</organism>
<dbReference type="PANTHER" id="PTHR45125">
    <property type="entry name" value="F21J9.4-RELATED"/>
    <property type="match status" value="1"/>
</dbReference>
<accession>A0A8T0UE22</accession>
<dbReference type="Proteomes" id="UP000823388">
    <property type="component" value="Chromosome 3N"/>
</dbReference>
<feature type="compositionally biased region" description="Polar residues" evidence="1">
    <location>
        <begin position="32"/>
        <end position="54"/>
    </location>
</feature>